<keyword evidence="1" id="KW-0812">Transmembrane</keyword>
<accession>A0ABV2A8Y4</accession>
<name>A0ABV2A8Y4_9GAMM</name>
<sequence>MFRKVLRWAFGLPLLIGGGGLFMLGLLAGTVLAVPAGLVAVVGFWLIAPHKFKPTDRLEVDALDSSPHWNDVHNRTGPYWHDVYGHRPYPSWQPPYYPVPRD</sequence>
<keyword evidence="3" id="KW-1185">Reference proteome</keyword>
<feature type="transmembrane region" description="Helical" evidence="1">
    <location>
        <begin position="20"/>
        <end position="48"/>
    </location>
</feature>
<dbReference type="RefSeq" id="WP_352888514.1">
    <property type="nucleotide sequence ID" value="NZ_JBEPIJ010000006.1"/>
</dbReference>
<dbReference type="EMBL" id="JBEPIJ010000006">
    <property type="protein sequence ID" value="MES0873697.1"/>
    <property type="molecule type" value="Genomic_DNA"/>
</dbReference>
<evidence type="ECO:0000313" key="3">
    <source>
        <dbReference type="Proteomes" id="UP001465331"/>
    </source>
</evidence>
<keyword evidence="1" id="KW-1133">Transmembrane helix</keyword>
<protein>
    <submittedName>
        <fullName evidence="2">Uncharacterized protein</fullName>
    </submittedName>
</protein>
<dbReference type="Proteomes" id="UP001465331">
    <property type="component" value="Unassembled WGS sequence"/>
</dbReference>
<keyword evidence="1" id="KW-0472">Membrane</keyword>
<organism evidence="2 3">
    <name type="scientific">Sinimarinibacterium thermocellulolyticum</name>
    <dbReference type="NCBI Taxonomy" id="3170016"/>
    <lineage>
        <taxon>Bacteria</taxon>
        <taxon>Pseudomonadati</taxon>
        <taxon>Pseudomonadota</taxon>
        <taxon>Gammaproteobacteria</taxon>
        <taxon>Nevskiales</taxon>
        <taxon>Nevskiaceae</taxon>
        <taxon>Sinimarinibacterium</taxon>
    </lineage>
</organism>
<proteinExistence type="predicted"/>
<reference evidence="2 3" key="1">
    <citation type="submission" date="2024-06" db="EMBL/GenBank/DDBJ databases">
        <authorList>
            <person name="Li Z."/>
            <person name="Jiang Y."/>
        </authorList>
    </citation>
    <scope>NUCLEOTIDE SEQUENCE [LARGE SCALE GENOMIC DNA]</scope>
    <source>
        <strain evidence="2 3">HSW-8</strain>
    </source>
</reference>
<gene>
    <name evidence="2" type="ORF">ABSH63_06735</name>
</gene>
<evidence type="ECO:0000256" key="1">
    <source>
        <dbReference type="SAM" id="Phobius"/>
    </source>
</evidence>
<evidence type="ECO:0000313" key="2">
    <source>
        <dbReference type="EMBL" id="MES0873697.1"/>
    </source>
</evidence>
<comment type="caution">
    <text evidence="2">The sequence shown here is derived from an EMBL/GenBank/DDBJ whole genome shotgun (WGS) entry which is preliminary data.</text>
</comment>